<organism evidence="1 2">
    <name type="scientific">Geobacter benzoatilyticus</name>
    <dbReference type="NCBI Taxonomy" id="2815309"/>
    <lineage>
        <taxon>Bacteria</taxon>
        <taxon>Pseudomonadati</taxon>
        <taxon>Thermodesulfobacteriota</taxon>
        <taxon>Desulfuromonadia</taxon>
        <taxon>Geobacterales</taxon>
        <taxon>Geobacteraceae</taxon>
        <taxon>Geobacter</taxon>
    </lineage>
</organism>
<evidence type="ECO:0008006" key="3">
    <source>
        <dbReference type="Google" id="ProtNLM"/>
    </source>
</evidence>
<sequence>MKKLLYFLGAIFAFGFISQGLTTCGKIEFAPQSQPPAPQPVQLAPADALKKMTVAIRTGDMGEANRLFRDIPKDSPEYKKAQALYDEWRAKKAKADKDAARIAKRIGAVNRKKFAKEYERQLLDKGMDAYVSTQGKESSTLKIKWVLVSRPLVHKMINDENVVENLRSLGFTKLVMSDGYDSSWTIDLK</sequence>
<dbReference type="Proteomes" id="UP000663651">
    <property type="component" value="Chromosome"/>
</dbReference>
<keyword evidence="2" id="KW-1185">Reference proteome</keyword>
<protein>
    <recommendedName>
        <fullName evidence="3">Lipoprotein</fullName>
    </recommendedName>
</protein>
<name>A0ABX7Q1A2_9BACT</name>
<reference evidence="1 2" key="1">
    <citation type="submission" date="2021-03" db="EMBL/GenBank/DDBJ databases">
        <title>Geobacter metallireducens gen. nov. sp. nov., a microorganism capable of coupling the complete oxidation of organic compounds to the reduction of iron and other metals.</title>
        <authorList>
            <person name="Li Y."/>
        </authorList>
    </citation>
    <scope>NUCLEOTIDE SEQUENCE [LARGE SCALE GENOMIC DNA]</scope>
    <source>
        <strain evidence="1 2">Jerry-YX</strain>
    </source>
</reference>
<gene>
    <name evidence="1" type="ORF">JZM60_12235</name>
</gene>
<dbReference type="RefSeq" id="WP_207162729.1">
    <property type="nucleotide sequence ID" value="NZ_CP071382.1"/>
</dbReference>
<accession>A0ABX7Q1A2</accession>
<dbReference type="EMBL" id="CP071382">
    <property type="protein sequence ID" value="QSV44915.1"/>
    <property type="molecule type" value="Genomic_DNA"/>
</dbReference>
<proteinExistence type="predicted"/>
<evidence type="ECO:0000313" key="1">
    <source>
        <dbReference type="EMBL" id="QSV44915.1"/>
    </source>
</evidence>
<evidence type="ECO:0000313" key="2">
    <source>
        <dbReference type="Proteomes" id="UP000663651"/>
    </source>
</evidence>